<feature type="compositionally biased region" description="Basic and acidic residues" evidence="3">
    <location>
        <begin position="687"/>
        <end position="696"/>
    </location>
</feature>
<feature type="compositionally biased region" description="Basic residues" evidence="3">
    <location>
        <begin position="711"/>
        <end position="721"/>
    </location>
</feature>
<accession>A0A9K3LZJ8</accession>
<comment type="caution">
    <text evidence="5">The sequence shown here is derived from an EMBL/GenBank/DDBJ whole genome shotgun (WGS) entry which is preliminary data.</text>
</comment>
<evidence type="ECO:0000256" key="3">
    <source>
        <dbReference type="SAM" id="MobiDB-lite"/>
    </source>
</evidence>
<dbReference type="OrthoDB" id="46625at2759"/>
<dbReference type="Proteomes" id="UP000693970">
    <property type="component" value="Unassembled WGS sequence"/>
</dbReference>
<dbReference type="PANTHER" id="PTHR47169">
    <property type="entry name" value="OS01G0541250 PROTEIN"/>
    <property type="match status" value="1"/>
</dbReference>
<evidence type="ECO:0000313" key="5">
    <source>
        <dbReference type="EMBL" id="KAG7371019.1"/>
    </source>
</evidence>
<keyword evidence="1" id="KW-0238">DNA-binding</keyword>
<feature type="domain" description="HMG box" evidence="4">
    <location>
        <begin position="647"/>
        <end position="767"/>
    </location>
</feature>
<dbReference type="AlphaFoldDB" id="A0A9K3LZJ8"/>
<evidence type="ECO:0000256" key="1">
    <source>
        <dbReference type="PROSITE-ProRule" id="PRU00267"/>
    </source>
</evidence>
<protein>
    <submittedName>
        <fullName evidence="5">HMG high mobility group box-containing protein</fullName>
    </submittedName>
</protein>
<feature type="compositionally biased region" description="Acidic residues" evidence="3">
    <location>
        <begin position="673"/>
        <end position="686"/>
    </location>
</feature>
<dbReference type="EMBL" id="JAGRRH010000004">
    <property type="protein sequence ID" value="KAG7371019.1"/>
    <property type="molecule type" value="Genomic_DNA"/>
</dbReference>
<gene>
    <name evidence="5" type="ORF">IV203_019589</name>
</gene>
<organism evidence="5 6">
    <name type="scientific">Nitzschia inconspicua</name>
    <dbReference type="NCBI Taxonomy" id="303405"/>
    <lineage>
        <taxon>Eukaryota</taxon>
        <taxon>Sar</taxon>
        <taxon>Stramenopiles</taxon>
        <taxon>Ochrophyta</taxon>
        <taxon>Bacillariophyta</taxon>
        <taxon>Bacillariophyceae</taxon>
        <taxon>Bacillariophycidae</taxon>
        <taxon>Bacillariales</taxon>
        <taxon>Bacillariaceae</taxon>
        <taxon>Nitzschia</taxon>
    </lineage>
</organism>
<dbReference type="SMART" id="SM00398">
    <property type="entry name" value="HMG"/>
    <property type="match status" value="1"/>
</dbReference>
<evidence type="ECO:0000313" key="6">
    <source>
        <dbReference type="Proteomes" id="UP000693970"/>
    </source>
</evidence>
<evidence type="ECO:0000259" key="4">
    <source>
        <dbReference type="PROSITE" id="PS50118"/>
    </source>
</evidence>
<name>A0A9K3LZJ8_9STRA</name>
<keyword evidence="6" id="KW-1185">Reference proteome</keyword>
<feature type="coiled-coil region" evidence="2">
    <location>
        <begin position="742"/>
        <end position="791"/>
    </location>
</feature>
<sequence length="803" mass="87203">MVTTRKKRVAMTEKLKKDVFTACVVRVSREILPYGSFKAVGETHKIHPRTVANLWYSTLKQIPGYQPNTPLDPVSLLANVPETAFTTKFENSGRNPKHDRDMLLQEIKNIDPTARRTIRSLAGAVGIPVMTIWRMKQSKKLKVHTMALKPKLNDDHRLNRLFHCIAKNDKNTINSVAEMTFKSMYNEIHIDEKWFFLVRDGLRCIVTQDEPPPKAISVSHKSHITKVMFLSALARPRFNHTTRQEFDGLIGIYPVGEIDMYSRYYQTAPKDALELIEMVEETYKNYPAKKLNRIWLTLQSVMNQRQQQHTSSLCLEQHNNLGIMAQDGQGMGGLGGMDHNSLAALQQQDGSDGNGQGGHDANNALLAQQQALMAMAGGNAGMDAGASRDALMNLLAKQGFGGGGQQGGMPQMGMMGGMGGMNGMQMGAMNAMGQMNAMSGMNGLQGNNQVDNSNGGDGGNTSANQNFMSNPAFGGFAPAMGGFQGGFPMAMGMGMPGMAMGGAGMMGSVLGNANLLGAGGAPQMGLGGNNGMKEEDGNHDAANNSMAQQNMLMQQLLAQQQVAAGAGSIWQQYGMQGADGMMGTMGGLPTSSYLSMLGQGAGAGGAITGGTSGNREAGDTGVFQSGTIPDFAKSGKKSRPKKPKNKPKRPLSAYNIFFKDERAKILSGIPDKSEEDEDEDAGEDGENENKPVKKEEGEEGAAGEDGEKKKTSSKKRKRIPHGKIGFESLAKIVGQRWKELPPEELEQYKKRAEEDMKRYRKEMEAYVQKQREGLEQSREHLEKLVDEETKKRYFGDATTSGGV</sequence>
<keyword evidence="1" id="KW-0539">Nucleus</keyword>
<reference evidence="5" key="1">
    <citation type="journal article" date="2021" name="Sci. Rep.">
        <title>Diploid genomic architecture of Nitzschia inconspicua, an elite biomass production diatom.</title>
        <authorList>
            <person name="Oliver A."/>
            <person name="Podell S."/>
            <person name="Pinowska A."/>
            <person name="Traller J.C."/>
            <person name="Smith S.R."/>
            <person name="McClure R."/>
            <person name="Beliaev A."/>
            <person name="Bohutskyi P."/>
            <person name="Hill E.A."/>
            <person name="Rabines A."/>
            <person name="Zheng H."/>
            <person name="Allen L.Z."/>
            <person name="Kuo A."/>
            <person name="Grigoriev I.V."/>
            <person name="Allen A.E."/>
            <person name="Hazlebeck D."/>
            <person name="Allen E.E."/>
        </authorList>
    </citation>
    <scope>NUCLEOTIDE SEQUENCE</scope>
    <source>
        <strain evidence="5">Hildebrandi</strain>
    </source>
</reference>
<dbReference type="GO" id="GO:0003677">
    <property type="term" value="F:DNA binding"/>
    <property type="evidence" value="ECO:0007669"/>
    <property type="project" value="UniProtKB-UniRule"/>
</dbReference>
<dbReference type="InterPro" id="IPR009071">
    <property type="entry name" value="HMG_box_dom"/>
</dbReference>
<dbReference type="GO" id="GO:0005634">
    <property type="term" value="C:nucleus"/>
    <property type="evidence" value="ECO:0007669"/>
    <property type="project" value="UniProtKB-UniRule"/>
</dbReference>
<feature type="compositionally biased region" description="Basic residues" evidence="3">
    <location>
        <begin position="634"/>
        <end position="649"/>
    </location>
</feature>
<feature type="DNA-binding region" description="HMG box" evidence="1">
    <location>
        <begin position="647"/>
        <end position="767"/>
    </location>
</feature>
<feature type="region of interest" description="Disordered" evidence="3">
    <location>
        <begin position="607"/>
        <end position="722"/>
    </location>
</feature>
<dbReference type="PROSITE" id="PS50118">
    <property type="entry name" value="HMG_BOX_2"/>
    <property type="match status" value="1"/>
</dbReference>
<keyword evidence="2" id="KW-0175">Coiled coil</keyword>
<evidence type="ECO:0000256" key="2">
    <source>
        <dbReference type="SAM" id="Coils"/>
    </source>
</evidence>
<dbReference type="Pfam" id="PF00505">
    <property type="entry name" value="HMG_box"/>
    <property type="match status" value="1"/>
</dbReference>
<reference evidence="5" key="2">
    <citation type="submission" date="2021-04" db="EMBL/GenBank/DDBJ databases">
        <authorList>
            <person name="Podell S."/>
        </authorList>
    </citation>
    <scope>NUCLEOTIDE SEQUENCE</scope>
    <source>
        <strain evidence="5">Hildebrandi</strain>
    </source>
</reference>
<proteinExistence type="predicted"/>